<accession>A0ABR1YY10</accession>
<name>A0ABR1YY10_9PEZI</name>
<evidence type="ECO:0000313" key="3">
    <source>
        <dbReference type="Proteomes" id="UP001492380"/>
    </source>
</evidence>
<feature type="region of interest" description="Disordered" evidence="1">
    <location>
        <begin position="1"/>
        <end position="32"/>
    </location>
</feature>
<feature type="compositionally biased region" description="Polar residues" evidence="1">
    <location>
        <begin position="18"/>
        <end position="32"/>
    </location>
</feature>
<comment type="caution">
    <text evidence="2">The sequence shown here is derived from an EMBL/GenBank/DDBJ whole genome shotgun (WGS) entry which is preliminary data.</text>
</comment>
<keyword evidence="3" id="KW-1185">Reference proteome</keyword>
<evidence type="ECO:0000313" key="2">
    <source>
        <dbReference type="EMBL" id="KAK8243604.1"/>
    </source>
</evidence>
<sequence>MISIPTSTRPLTRRQSRLRSPSTPAVSAHQTTGALWPPRKNISTLNRRLTLHRMLAQGVDCVPRCLEAPSALTTKSEWLFCPTNQAHEPLRKSISVDLALKMCRTGRFDWYVVMLSKYIAFRICNIDSYASANLHLYSIDTLPFVYTVVLTGYQTTALQTTKNFPRKLSRHSQPCRADPSSRVMVLANHRSREFECMRWKQRSKVAL</sequence>
<feature type="compositionally biased region" description="Polar residues" evidence="1">
    <location>
        <begin position="1"/>
        <end position="10"/>
    </location>
</feature>
<dbReference type="EMBL" id="JBBWRZ010000002">
    <property type="protein sequence ID" value="KAK8243604.1"/>
    <property type="molecule type" value="Genomic_DNA"/>
</dbReference>
<proteinExistence type="predicted"/>
<protein>
    <submittedName>
        <fullName evidence="2">Uncharacterized protein</fullName>
    </submittedName>
</protein>
<dbReference type="Proteomes" id="UP001492380">
    <property type="component" value="Unassembled WGS sequence"/>
</dbReference>
<gene>
    <name evidence="2" type="ORF">HDK90DRAFT_127639</name>
</gene>
<reference evidence="2 3" key="1">
    <citation type="submission" date="2024-04" db="EMBL/GenBank/DDBJ databases">
        <title>Phyllosticta paracitricarpa is synonymous to the EU quarantine fungus P. citricarpa based on phylogenomic analyses.</title>
        <authorList>
            <consortium name="Lawrence Berkeley National Laboratory"/>
            <person name="Van Ingen-Buijs V.A."/>
            <person name="Van Westerhoven A.C."/>
            <person name="Haridas S."/>
            <person name="Skiadas P."/>
            <person name="Martin F."/>
            <person name="Groenewald J.Z."/>
            <person name="Crous P.W."/>
            <person name="Seidl M.F."/>
        </authorList>
    </citation>
    <scope>NUCLEOTIDE SEQUENCE [LARGE SCALE GENOMIC DNA]</scope>
    <source>
        <strain evidence="2 3">CBS 123374</strain>
    </source>
</reference>
<organism evidence="2 3">
    <name type="scientific">Phyllosticta capitalensis</name>
    <dbReference type="NCBI Taxonomy" id="121624"/>
    <lineage>
        <taxon>Eukaryota</taxon>
        <taxon>Fungi</taxon>
        <taxon>Dikarya</taxon>
        <taxon>Ascomycota</taxon>
        <taxon>Pezizomycotina</taxon>
        <taxon>Dothideomycetes</taxon>
        <taxon>Dothideomycetes incertae sedis</taxon>
        <taxon>Botryosphaeriales</taxon>
        <taxon>Phyllostictaceae</taxon>
        <taxon>Phyllosticta</taxon>
    </lineage>
</organism>
<evidence type="ECO:0000256" key="1">
    <source>
        <dbReference type="SAM" id="MobiDB-lite"/>
    </source>
</evidence>